<organism evidence="5">
    <name type="scientific">Marseillevirus LCMAC201</name>
    <dbReference type="NCBI Taxonomy" id="2506605"/>
    <lineage>
        <taxon>Viruses</taxon>
        <taxon>Varidnaviria</taxon>
        <taxon>Bamfordvirae</taxon>
        <taxon>Nucleocytoviricota</taxon>
        <taxon>Megaviricetes</taxon>
        <taxon>Pimascovirales</taxon>
        <taxon>Pimascovirales incertae sedis</taxon>
        <taxon>Marseilleviridae</taxon>
    </lineage>
</organism>
<sequence length="257" mass="28190">MATLATATSAAITKSLLSKLPSEAAKKFDIDETEFKEFLQGFLTIQLGKASKGGRSAGPKGKNGKGRISGYILFSNENREDVKSRNPEFKFTDVGKELGRMWGELTDEEKDEWNQKAAAQNKSNGLPVPVTKDKRKTVKKTVTKSQKSQKTATTDGGMKISRDKATKSWVVQGTTFVVQSPNNKVVTGKLRGNKVINLSPTDRKKCETNGWEMKTAPAKAAPKSRTKAAPKPVVEEDGDVEYSEEDHSDDEDSEDDE</sequence>
<dbReference type="EMBL" id="MK500344">
    <property type="protein sequence ID" value="QBK87115.1"/>
    <property type="molecule type" value="Genomic_DNA"/>
</dbReference>
<keyword evidence="1 2" id="KW-0238">DNA-binding</keyword>
<feature type="region of interest" description="Disordered" evidence="3">
    <location>
        <begin position="200"/>
        <end position="257"/>
    </location>
</feature>
<evidence type="ECO:0000256" key="2">
    <source>
        <dbReference type="PROSITE-ProRule" id="PRU00267"/>
    </source>
</evidence>
<feature type="compositionally biased region" description="Acidic residues" evidence="3">
    <location>
        <begin position="235"/>
        <end position="257"/>
    </location>
</feature>
<dbReference type="SUPFAM" id="SSF47095">
    <property type="entry name" value="HMG-box"/>
    <property type="match status" value="1"/>
</dbReference>
<evidence type="ECO:0000313" key="5">
    <source>
        <dbReference type="EMBL" id="QBK87115.1"/>
    </source>
</evidence>
<evidence type="ECO:0000259" key="4">
    <source>
        <dbReference type="PROSITE" id="PS50118"/>
    </source>
</evidence>
<dbReference type="InterPro" id="IPR009071">
    <property type="entry name" value="HMG_box_dom"/>
</dbReference>
<dbReference type="GO" id="GO:0003677">
    <property type="term" value="F:DNA binding"/>
    <property type="evidence" value="ECO:0007669"/>
    <property type="project" value="UniProtKB-UniRule"/>
</dbReference>
<feature type="DNA-binding region" description="HMG box" evidence="2">
    <location>
        <begin position="64"/>
        <end position="132"/>
    </location>
</feature>
<dbReference type="InterPro" id="IPR036910">
    <property type="entry name" value="HMG_box_dom_sf"/>
</dbReference>
<evidence type="ECO:0000256" key="1">
    <source>
        <dbReference type="ARBA" id="ARBA00023125"/>
    </source>
</evidence>
<dbReference type="SMART" id="SM00398">
    <property type="entry name" value="HMG"/>
    <property type="match status" value="1"/>
</dbReference>
<gene>
    <name evidence="5" type="ORF">LCMAC201_00170</name>
</gene>
<feature type="domain" description="HMG box" evidence="4">
    <location>
        <begin position="64"/>
        <end position="132"/>
    </location>
</feature>
<dbReference type="PROSITE" id="PS50118">
    <property type="entry name" value="HMG_BOX_2"/>
    <property type="match status" value="1"/>
</dbReference>
<proteinExistence type="predicted"/>
<dbReference type="InterPro" id="IPR050342">
    <property type="entry name" value="HMGB"/>
</dbReference>
<dbReference type="CDD" id="cd00084">
    <property type="entry name" value="HMG-box_SF"/>
    <property type="match status" value="1"/>
</dbReference>
<accession>A0A481YWG4</accession>
<reference evidence="5" key="1">
    <citation type="journal article" date="2019" name="MBio">
        <title>Virus Genomes from Deep Sea Sediments Expand the Ocean Megavirome and Support Independent Origins of Viral Gigantism.</title>
        <authorList>
            <person name="Backstrom D."/>
            <person name="Yutin N."/>
            <person name="Jorgensen S.L."/>
            <person name="Dharamshi J."/>
            <person name="Homa F."/>
            <person name="Zaremba-Niedwiedzka K."/>
            <person name="Spang A."/>
            <person name="Wolf Y.I."/>
            <person name="Koonin E.V."/>
            <person name="Ettema T.J."/>
        </authorList>
    </citation>
    <scope>NUCLEOTIDE SEQUENCE</scope>
</reference>
<keyword evidence="2" id="KW-0539">Nucleus</keyword>
<dbReference type="PANTHER" id="PTHR48112:SF32">
    <property type="entry name" value="HIGH MOBILITY GROUP PROTEIN B3"/>
    <property type="match status" value="1"/>
</dbReference>
<dbReference type="Pfam" id="PF00505">
    <property type="entry name" value="HMG_box"/>
    <property type="match status" value="1"/>
</dbReference>
<protein>
    <submittedName>
        <fullName evidence="5">High mobility group box</fullName>
    </submittedName>
</protein>
<evidence type="ECO:0000256" key="3">
    <source>
        <dbReference type="SAM" id="MobiDB-lite"/>
    </source>
</evidence>
<name>A0A481YWG4_9VIRU</name>
<dbReference type="PANTHER" id="PTHR48112">
    <property type="entry name" value="HIGH MOBILITY GROUP PROTEIN DSP1"/>
    <property type="match status" value="1"/>
</dbReference>
<dbReference type="Gene3D" id="1.10.30.10">
    <property type="entry name" value="High mobility group box domain"/>
    <property type="match status" value="1"/>
</dbReference>